<proteinExistence type="predicted"/>
<dbReference type="GO" id="GO:0005634">
    <property type="term" value="C:nucleus"/>
    <property type="evidence" value="ECO:0007669"/>
    <property type="project" value="UniProtKB-SubCell"/>
</dbReference>
<dbReference type="Proteomes" id="UP000027920">
    <property type="component" value="Unassembled WGS sequence"/>
</dbReference>
<keyword evidence="2" id="KW-0479">Metal-binding</keyword>
<dbReference type="SMART" id="SM00906">
    <property type="entry name" value="Fungal_trans"/>
    <property type="match status" value="1"/>
</dbReference>
<gene>
    <name evidence="7" type="ORF">A1O9_12584</name>
</gene>
<comment type="caution">
    <text evidence="7">The sequence shown here is derived from an EMBL/GenBank/DDBJ whole genome shotgun (WGS) entry which is preliminary data.</text>
</comment>
<dbReference type="GO" id="GO:0006351">
    <property type="term" value="P:DNA-templated transcription"/>
    <property type="evidence" value="ECO:0007669"/>
    <property type="project" value="InterPro"/>
</dbReference>
<protein>
    <recommendedName>
        <fullName evidence="6">Xylanolytic transcriptional activator regulatory domain-containing protein</fullName>
    </recommendedName>
</protein>
<dbReference type="InterPro" id="IPR050987">
    <property type="entry name" value="AtrR-like"/>
</dbReference>
<comment type="subcellular location">
    <subcellularLocation>
        <location evidence="1">Nucleus</location>
    </subcellularLocation>
</comment>
<dbReference type="STRING" id="1182545.A0A072P761"/>
<dbReference type="InterPro" id="IPR007219">
    <property type="entry name" value="XnlR_reg_dom"/>
</dbReference>
<dbReference type="RefSeq" id="XP_013254025.1">
    <property type="nucleotide sequence ID" value="XM_013398571.1"/>
</dbReference>
<dbReference type="GO" id="GO:0008270">
    <property type="term" value="F:zinc ion binding"/>
    <property type="evidence" value="ECO:0007669"/>
    <property type="project" value="InterPro"/>
</dbReference>
<dbReference type="PANTHER" id="PTHR46910">
    <property type="entry name" value="TRANSCRIPTION FACTOR PDR1"/>
    <property type="match status" value="1"/>
</dbReference>
<feature type="compositionally biased region" description="Polar residues" evidence="5">
    <location>
        <begin position="572"/>
        <end position="585"/>
    </location>
</feature>
<keyword evidence="4" id="KW-0539">Nucleus</keyword>
<dbReference type="PANTHER" id="PTHR46910:SF3">
    <property type="entry name" value="HALOTOLERANCE PROTEIN 9-RELATED"/>
    <property type="match status" value="1"/>
</dbReference>
<organism evidence="7 8">
    <name type="scientific">Exophiala aquamarina CBS 119918</name>
    <dbReference type="NCBI Taxonomy" id="1182545"/>
    <lineage>
        <taxon>Eukaryota</taxon>
        <taxon>Fungi</taxon>
        <taxon>Dikarya</taxon>
        <taxon>Ascomycota</taxon>
        <taxon>Pezizomycotina</taxon>
        <taxon>Eurotiomycetes</taxon>
        <taxon>Chaetothyriomycetidae</taxon>
        <taxon>Chaetothyriales</taxon>
        <taxon>Herpotrichiellaceae</taxon>
        <taxon>Exophiala</taxon>
    </lineage>
</organism>
<reference evidence="7 8" key="1">
    <citation type="submission" date="2013-03" db="EMBL/GenBank/DDBJ databases">
        <title>The Genome Sequence of Exophiala aquamarina CBS 119918.</title>
        <authorList>
            <consortium name="The Broad Institute Genomics Platform"/>
            <person name="Cuomo C."/>
            <person name="de Hoog S."/>
            <person name="Gorbushina A."/>
            <person name="Walker B."/>
            <person name="Young S.K."/>
            <person name="Zeng Q."/>
            <person name="Gargeya S."/>
            <person name="Fitzgerald M."/>
            <person name="Haas B."/>
            <person name="Abouelleil A."/>
            <person name="Allen A.W."/>
            <person name="Alvarado L."/>
            <person name="Arachchi H.M."/>
            <person name="Berlin A.M."/>
            <person name="Chapman S.B."/>
            <person name="Gainer-Dewar J."/>
            <person name="Goldberg J."/>
            <person name="Griggs A."/>
            <person name="Gujja S."/>
            <person name="Hansen M."/>
            <person name="Howarth C."/>
            <person name="Imamovic A."/>
            <person name="Ireland A."/>
            <person name="Larimer J."/>
            <person name="McCowan C."/>
            <person name="Murphy C."/>
            <person name="Pearson M."/>
            <person name="Poon T.W."/>
            <person name="Priest M."/>
            <person name="Roberts A."/>
            <person name="Saif S."/>
            <person name="Shea T."/>
            <person name="Sisk P."/>
            <person name="Sykes S."/>
            <person name="Wortman J."/>
            <person name="Nusbaum C."/>
            <person name="Birren B."/>
        </authorList>
    </citation>
    <scope>NUCLEOTIDE SEQUENCE [LARGE SCALE GENOMIC DNA]</scope>
    <source>
        <strain evidence="7 8">CBS 119918</strain>
    </source>
</reference>
<dbReference type="GO" id="GO:0003700">
    <property type="term" value="F:DNA-binding transcription factor activity"/>
    <property type="evidence" value="ECO:0007669"/>
    <property type="project" value="InterPro"/>
</dbReference>
<dbReference type="VEuPathDB" id="FungiDB:A1O9_12584"/>
<evidence type="ECO:0000256" key="5">
    <source>
        <dbReference type="SAM" id="MobiDB-lite"/>
    </source>
</evidence>
<evidence type="ECO:0000256" key="4">
    <source>
        <dbReference type="ARBA" id="ARBA00023242"/>
    </source>
</evidence>
<keyword evidence="8" id="KW-1185">Reference proteome</keyword>
<evidence type="ECO:0000259" key="6">
    <source>
        <dbReference type="SMART" id="SM00906"/>
    </source>
</evidence>
<dbReference type="CDD" id="cd12148">
    <property type="entry name" value="fungal_TF_MHR"/>
    <property type="match status" value="1"/>
</dbReference>
<dbReference type="AlphaFoldDB" id="A0A072P761"/>
<keyword evidence="3" id="KW-0238">DNA-binding</keyword>
<evidence type="ECO:0000313" key="7">
    <source>
        <dbReference type="EMBL" id="KEF51435.1"/>
    </source>
</evidence>
<evidence type="ECO:0000256" key="1">
    <source>
        <dbReference type="ARBA" id="ARBA00004123"/>
    </source>
</evidence>
<feature type="domain" description="Xylanolytic transcriptional activator regulatory" evidence="6">
    <location>
        <begin position="219"/>
        <end position="292"/>
    </location>
</feature>
<evidence type="ECO:0000313" key="8">
    <source>
        <dbReference type="Proteomes" id="UP000027920"/>
    </source>
</evidence>
<evidence type="ECO:0000256" key="2">
    <source>
        <dbReference type="ARBA" id="ARBA00022723"/>
    </source>
</evidence>
<sequence>MTEDESPAMTSIEPELTQPAFVGETSMIHALRQTEARLDSLAAYREGSLDTNISALTPTPSSDVTATVEKRSRGWLRAILRCHGIAREISQHYALLRSFFDEVHVLYPFLHPPAVWQTYEFLSRRSLNVSADDLAKNGESRTSLAILFLGLAVGRCTSSSRVDDADGTHSAGWSFFNVSMYLLRQPLNLTEDCAISVQGLQALMMMVVYLFRLDANERAERILGYAISSAHILGLHRRMTYTPMRLVEAESCVRAWWCLYVLDRRMSLETGRPFVIQDANVDTRYPLALSDAWLEEHKFEHQMTDDLEAEAQLDVARSGVNAIPYFIAMISYSKIVGNVWTAVNSPEQSSCGTNTMARNYIDLLLENFTRSLPPSLSWPLSPISEDQLTNLEWWQIKQRVLIRLRCIFLKILIRRPRAQESSSLPEIERAQLAASIIEIFDSIPAHFPKFLFPFTHFIMAATMVLFGIVVKSPELQAQHCNSILSATHTLVLCCRKSWVSGKTIRTISRLNFMVQRTLVDLTDRAPHQKQAGNAAGAPAEARTTSETQLVVNANLSTSQSALPVATAPRIRGQSQESPGSASLSAGTHPLERHTSAGSSVRMMDPVRPDRRPMLADGADRLPPAWPVAPNAPVSHVAASSPRHDVQPAQVSGPGPAENCDSTVSDALPWPMSTSTVDDLPSWAMTDFEFEQEFQFVGPVGAFNFMGSNL</sequence>
<dbReference type="EMBL" id="AMGV01000024">
    <property type="protein sequence ID" value="KEF51435.1"/>
    <property type="molecule type" value="Genomic_DNA"/>
</dbReference>
<dbReference type="OrthoDB" id="39175at2759"/>
<dbReference type="HOGENOM" id="CLU_016495_0_0_1"/>
<feature type="region of interest" description="Disordered" evidence="5">
    <location>
        <begin position="562"/>
        <end position="605"/>
    </location>
</feature>
<name>A0A072P761_9EURO</name>
<evidence type="ECO:0000256" key="3">
    <source>
        <dbReference type="ARBA" id="ARBA00023125"/>
    </source>
</evidence>
<dbReference type="GeneID" id="25287478"/>
<dbReference type="GO" id="GO:0003677">
    <property type="term" value="F:DNA binding"/>
    <property type="evidence" value="ECO:0007669"/>
    <property type="project" value="UniProtKB-KW"/>
</dbReference>
<dbReference type="Pfam" id="PF04082">
    <property type="entry name" value="Fungal_trans"/>
    <property type="match status" value="1"/>
</dbReference>
<accession>A0A072P761</accession>